<evidence type="ECO:0000313" key="2">
    <source>
        <dbReference type="Proteomes" id="UP000294927"/>
    </source>
</evidence>
<reference evidence="1 2" key="1">
    <citation type="submission" date="2019-03" db="EMBL/GenBank/DDBJ databases">
        <title>Genomic Encyclopedia of Archaeal and Bacterial Type Strains, Phase II (KMG-II): from individual species to whole genera.</title>
        <authorList>
            <person name="Goeker M."/>
        </authorList>
    </citation>
    <scope>NUCLEOTIDE SEQUENCE [LARGE SCALE GENOMIC DNA]</scope>
    <source>
        <strain evidence="1 2">DSM 45499</strain>
    </source>
</reference>
<dbReference type="Proteomes" id="UP000294927">
    <property type="component" value="Unassembled WGS sequence"/>
</dbReference>
<dbReference type="Pfam" id="PF00106">
    <property type="entry name" value="adh_short"/>
    <property type="match status" value="1"/>
</dbReference>
<dbReference type="PANTHER" id="PTHR43431:SF7">
    <property type="entry name" value="OXIDOREDUCTASE, SHORT CHAIN DEHYDROGENASE_REDUCTASE FAMILY (AFU_ORTHOLOGUE AFUA_5G14000)"/>
    <property type="match status" value="1"/>
</dbReference>
<name>A0A4R7W3X2_9PSEU</name>
<evidence type="ECO:0000313" key="1">
    <source>
        <dbReference type="EMBL" id="TDV57192.1"/>
    </source>
</evidence>
<dbReference type="EMBL" id="SOCP01000001">
    <property type="protein sequence ID" value="TDV57192.1"/>
    <property type="molecule type" value="Genomic_DNA"/>
</dbReference>
<dbReference type="PANTHER" id="PTHR43431">
    <property type="entry name" value="OXIDOREDUCTASE, SHORT CHAIN DEHYDROGENASE/REDUCTASE FAMILY (AFU_ORTHOLOGUE AFUA_5G14000)"/>
    <property type="match status" value="1"/>
</dbReference>
<dbReference type="InterPro" id="IPR002347">
    <property type="entry name" value="SDR_fam"/>
</dbReference>
<dbReference type="SUPFAM" id="SSF51735">
    <property type="entry name" value="NAD(P)-binding Rossmann-fold domains"/>
    <property type="match status" value="1"/>
</dbReference>
<accession>A0A4R7W3X2</accession>
<proteinExistence type="predicted"/>
<protein>
    <submittedName>
        <fullName evidence="1">Short-subunit dehydrogenase</fullName>
    </submittedName>
</protein>
<dbReference type="InterPro" id="IPR036291">
    <property type="entry name" value="NAD(P)-bd_dom_sf"/>
</dbReference>
<comment type="caution">
    <text evidence="1">The sequence shown here is derived from an EMBL/GenBank/DDBJ whole genome shotgun (WGS) entry which is preliminary data.</text>
</comment>
<dbReference type="RefSeq" id="WP_133900519.1">
    <property type="nucleotide sequence ID" value="NZ_SOCP01000001.1"/>
</dbReference>
<keyword evidence="2" id="KW-1185">Reference proteome</keyword>
<gene>
    <name evidence="1" type="ORF">CLV71_10163</name>
</gene>
<sequence length="238" mass="24850">MSRTAVVIGVGPGLGLSVAHRFGREGYAVALVSRSANRHADYVASLADKGIRAEPFTADVHDRAQLEATLDAIETRLGAPDLLYYGPGARDLDAPRPGGITQTTSEEVREAMAGVHPAIDAVNRVLPGMVSRGTGSLLFAGGLSSVVPMPFLGALALSSAALRTYAVTLNAGLTGTGVYAGTLTIGALIARGDIHRYVASNPEQYGDVSPRTLDPDDIADTAWLLTVERDRAEEVVTL</sequence>
<dbReference type="OrthoDB" id="9799818at2"/>
<dbReference type="AlphaFoldDB" id="A0A4R7W3X2"/>
<organism evidence="1 2">
    <name type="scientific">Actinophytocola oryzae</name>
    <dbReference type="NCBI Taxonomy" id="502181"/>
    <lineage>
        <taxon>Bacteria</taxon>
        <taxon>Bacillati</taxon>
        <taxon>Actinomycetota</taxon>
        <taxon>Actinomycetes</taxon>
        <taxon>Pseudonocardiales</taxon>
        <taxon>Pseudonocardiaceae</taxon>
    </lineage>
</organism>
<dbReference type="Gene3D" id="3.40.50.720">
    <property type="entry name" value="NAD(P)-binding Rossmann-like Domain"/>
    <property type="match status" value="1"/>
</dbReference>